<dbReference type="KEGG" id="pgv:SL003B_3878"/>
<organism evidence="2 3">
    <name type="scientific">Polymorphum gilvum (strain LMG 25793 / CGMCC 1.9160 / SL003B-26A1)</name>
    <dbReference type="NCBI Taxonomy" id="991905"/>
    <lineage>
        <taxon>Bacteria</taxon>
        <taxon>Pseudomonadati</taxon>
        <taxon>Pseudomonadota</taxon>
        <taxon>Alphaproteobacteria</taxon>
        <taxon>Rhodobacterales</taxon>
        <taxon>Paracoccaceae</taxon>
        <taxon>Polymorphum</taxon>
    </lineage>
</organism>
<proteinExistence type="predicted"/>
<dbReference type="OrthoDB" id="9812933at2"/>
<dbReference type="AlphaFoldDB" id="F2J4P6"/>
<name>F2J4P6_POLGS</name>
<dbReference type="HOGENOM" id="CLU_035030_0_0_5"/>
<dbReference type="Proteomes" id="UP000008130">
    <property type="component" value="Chromosome"/>
</dbReference>
<feature type="chain" id="PRO_5003278776" evidence="1">
    <location>
        <begin position="27"/>
        <end position="400"/>
    </location>
</feature>
<accession>F2J4P6</accession>
<dbReference type="PATRIC" id="fig|991905.3.peg.3996"/>
<dbReference type="EMBL" id="CP002568">
    <property type="protein sequence ID" value="ADZ72298.1"/>
    <property type="molecule type" value="Genomic_DNA"/>
</dbReference>
<evidence type="ECO:0000313" key="3">
    <source>
        <dbReference type="Proteomes" id="UP000008130"/>
    </source>
</evidence>
<gene>
    <name evidence="2" type="ordered locus">SL003B_3878</name>
</gene>
<dbReference type="RefSeq" id="WP_013654607.1">
    <property type="nucleotide sequence ID" value="NC_015259.1"/>
</dbReference>
<keyword evidence="1" id="KW-0732">Signal</keyword>
<evidence type="ECO:0000256" key="1">
    <source>
        <dbReference type="SAM" id="SignalP"/>
    </source>
</evidence>
<sequence length="400" mass="43890">MIRSVSVLRGAALALIVLWAAPAAQAEDAKSPYRMVRTLQALQGEVAQGNSHAHTAQRALLLQMDEVFATAPAETWSDPRNARAAVIHLLSGGHPRVMRQLLDLDPQPDLDPALMRGALAYVEGRQEEARDLLTAIDPMDLPPNLGGQVALVRAALAVGDDPEAAMKMLGVARLLMPGTLVEEAALRREVFVAGKIGDIERFQSLSIRYLRRFRGSIYEGDFRRRFALALETLGFGENDAKFALLESLLAEFDSDSRRMLYLRLARQALVGGHLEIVRKATERALPLAMAGTSEHRLLRIYRAGALLDPRDIGEARDLLWSIDRGELTPEERELMDAVYAVLNRVRHWPEPPPGTIGEFGAFADIGAPKAPDWHRPTMAAADRILTETGALLQQSGGSAR</sequence>
<keyword evidence="3" id="KW-1185">Reference proteome</keyword>
<dbReference type="STRING" id="991905.SL003B_3878"/>
<dbReference type="eggNOG" id="ENOG502ZART">
    <property type="taxonomic scope" value="Bacteria"/>
</dbReference>
<evidence type="ECO:0000313" key="2">
    <source>
        <dbReference type="EMBL" id="ADZ72298.1"/>
    </source>
</evidence>
<feature type="signal peptide" evidence="1">
    <location>
        <begin position="1"/>
        <end position="26"/>
    </location>
</feature>
<reference evidence="2 3" key="1">
    <citation type="journal article" date="2011" name="J. Bacteriol.">
        <title>Complete genome sequence of Polymorphum gilvum SL003B-26A1T, a crude oil-degrading bacterium from oil-polluted saline soil.</title>
        <authorList>
            <person name="Li S.G."/>
            <person name="Tang Y.Q."/>
            <person name="Nie Y."/>
            <person name="Cai M."/>
            <person name="Wu X.L."/>
        </authorList>
    </citation>
    <scope>NUCLEOTIDE SEQUENCE [LARGE SCALE GENOMIC DNA]</scope>
    <source>
        <strain evidence="3">LMG 25793 / CGMCC 1.9160 / SL003B-26A1</strain>
    </source>
</reference>
<protein>
    <submittedName>
        <fullName evidence="2">Probable chemotaxis protein</fullName>
    </submittedName>
</protein>